<dbReference type="Proteomes" id="UP000805193">
    <property type="component" value="Unassembled WGS sequence"/>
</dbReference>
<keyword evidence="2" id="KW-1185">Reference proteome</keyword>
<proteinExistence type="predicted"/>
<evidence type="ECO:0000313" key="2">
    <source>
        <dbReference type="Proteomes" id="UP000805193"/>
    </source>
</evidence>
<organism evidence="1 2">
    <name type="scientific">Ixodes persulcatus</name>
    <name type="common">Taiga tick</name>
    <dbReference type="NCBI Taxonomy" id="34615"/>
    <lineage>
        <taxon>Eukaryota</taxon>
        <taxon>Metazoa</taxon>
        <taxon>Ecdysozoa</taxon>
        <taxon>Arthropoda</taxon>
        <taxon>Chelicerata</taxon>
        <taxon>Arachnida</taxon>
        <taxon>Acari</taxon>
        <taxon>Parasitiformes</taxon>
        <taxon>Ixodida</taxon>
        <taxon>Ixodoidea</taxon>
        <taxon>Ixodidae</taxon>
        <taxon>Ixodinae</taxon>
        <taxon>Ixodes</taxon>
    </lineage>
</organism>
<dbReference type="EMBL" id="JABSTQ010011364">
    <property type="protein sequence ID" value="KAG0412266.1"/>
    <property type="molecule type" value="Genomic_DNA"/>
</dbReference>
<reference evidence="1 2" key="1">
    <citation type="journal article" date="2020" name="Cell">
        <title>Large-Scale Comparative Analyses of Tick Genomes Elucidate Their Genetic Diversity and Vector Capacities.</title>
        <authorList>
            <consortium name="Tick Genome and Microbiome Consortium (TIGMIC)"/>
            <person name="Jia N."/>
            <person name="Wang J."/>
            <person name="Shi W."/>
            <person name="Du L."/>
            <person name="Sun Y."/>
            <person name="Zhan W."/>
            <person name="Jiang J.F."/>
            <person name="Wang Q."/>
            <person name="Zhang B."/>
            <person name="Ji P."/>
            <person name="Bell-Sakyi L."/>
            <person name="Cui X.M."/>
            <person name="Yuan T.T."/>
            <person name="Jiang B.G."/>
            <person name="Yang W.F."/>
            <person name="Lam T.T."/>
            <person name="Chang Q.C."/>
            <person name="Ding S.J."/>
            <person name="Wang X.J."/>
            <person name="Zhu J.G."/>
            <person name="Ruan X.D."/>
            <person name="Zhao L."/>
            <person name="Wei J.T."/>
            <person name="Ye R.Z."/>
            <person name="Que T.C."/>
            <person name="Du C.H."/>
            <person name="Zhou Y.H."/>
            <person name="Cheng J.X."/>
            <person name="Dai P.F."/>
            <person name="Guo W.B."/>
            <person name="Han X.H."/>
            <person name="Huang E.J."/>
            <person name="Li L.F."/>
            <person name="Wei W."/>
            <person name="Gao Y.C."/>
            <person name="Liu J.Z."/>
            <person name="Shao H.Z."/>
            <person name="Wang X."/>
            <person name="Wang C.C."/>
            <person name="Yang T.C."/>
            <person name="Huo Q.B."/>
            <person name="Li W."/>
            <person name="Chen H.Y."/>
            <person name="Chen S.E."/>
            <person name="Zhou L.G."/>
            <person name="Ni X.B."/>
            <person name="Tian J.H."/>
            <person name="Sheng Y."/>
            <person name="Liu T."/>
            <person name="Pan Y.S."/>
            <person name="Xia L.Y."/>
            <person name="Li J."/>
            <person name="Zhao F."/>
            <person name="Cao W.C."/>
        </authorList>
    </citation>
    <scope>NUCLEOTIDE SEQUENCE [LARGE SCALE GENOMIC DNA]</scope>
    <source>
        <strain evidence="1">Iper-2018</strain>
    </source>
</reference>
<name>A0AC60NYM4_IXOPE</name>
<accession>A0AC60NYM4</accession>
<protein>
    <submittedName>
        <fullName evidence="1">Uncharacterized protein</fullName>
    </submittedName>
</protein>
<gene>
    <name evidence="1" type="ORF">HPB47_010626</name>
</gene>
<comment type="caution">
    <text evidence="1">The sequence shown here is derived from an EMBL/GenBank/DDBJ whole genome shotgun (WGS) entry which is preliminary data.</text>
</comment>
<evidence type="ECO:0000313" key="1">
    <source>
        <dbReference type="EMBL" id="KAG0412266.1"/>
    </source>
</evidence>
<sequence>MNLPPKKKCTTTSANNVTVLDSVSLPGAVRMALEKGTKYSYEPSSEQHELLGMVRRVANHVSMQDRERAISERVDSLKHTVSREPRKQPVRKIVDFMRDSGLTVVQADKEGGFVVMREDLFQGKALVAIENNLKPVKHLPKKQKTAALRLLKDVNLEEVRRKAVNKTENCLAGPGQQVRRASPKCISH</sequence>